<dbReference type="Proteomes" id="UP001407347">
    <property type="component" value="Unassembled WGS sequence"/>
</dbReference>
<reference evidence="2 3" key="1">
    <citation type="journal article" date="2023" name="PLoS ONE">
        <title>Complete genome assembly of Hawai'i environmental nontuberculous mycobacteria reveals unexpected co-isolation with methylobacteria.</title>
        <authorList>
            <person name="Hendrix J."/>
            <person name="Epperson L.E."/>
            <person name="Tong E.I."/>
            <person name="Chan Y.L."/>
            <person name="Hasan N.A."/>
            <person name="Dawrs S.N."/>
            <person name="Norton G.J."/>
            <person name="Virdi R."/>
            <person name="Crooks J.L."/>
            <person name="Chan E.D."/>
            <person name="Honda J.R."/>
            <person name="Strong M."/>
        </authorList>
    </citation>
    <scope>NUCLEOTIDE SEQUENCE [LARGE SCALE GENOMIC DNA]</scope>
    <source>
        <strain evidence="2 3">NJH_HI04-1</strain>
    </source>
</reference>
<sequence length="200" mass="21471">MTIPMECTGCGSREDLAVIQASGHISCCPERKMVSSPTPDGVIKERGEDGRDPSGQAAQQSPSPDGLGPSGEHPSRMTWRPISTAPKDGSSVLTWDGEHIRLASWCVEFSLIGFDEDADRSIYESAWTDGAVLSFAYEEYASHNPTHWMPPPLPPAPGIETEGQNPKGSGAEHESPIDKVEAPASIDQDHPAPRPSQREG</sequence>
<feature type="region of interest" description="Disordered" evidence="1">
    <location>
        <begin position="146"/>
        <end position="200"/>
    </location>
</feature>
<feature type="region of interest" description="Disordered" evidence="1">
    <location>
        <begin position="29"/>
        <end position="90"/>
    </location>
</feature>
<gene>
    <name evidence="2" type="ORF">PUR29_13925</name>
</gene>
<dbReference type="EMBL" id="JAQYXP010000002">
    <property type="protein sequence ID" value="MEN3234694.1"/>
    <property type="molecule type" value="Genomic_DNA"/>
</dbReference>
<evidence type="ECO:0008006" key="4">
    <source>
        <dbReference type="Google" id="ProtNLM"/>
    </source>
</evidence>
<dbReference type="RefSeq" id="WP_346013006.1">
    <property type="nucleotide sequence ID" value="NZ_JAQYXP010000002.1"/>
</dbReference>
<organism evidence="2 3">
    <name type="scientific">Methylobacterium ajmalii</name>
    <dbReference type="NCBI Taxonomy" id="2738439"/>
    <lineage>
        <taxon>Bacteria</taxon>
        <taxon>Pseudomonadati</taxon>
        <taxon>Pseudomonadota</taxon>
        <taxon>Alphaproteobacteria</taxon>
        <taxon>Hyphomicrobiales</taxon>
        <taxon>Methylobacteriaceae</taxon>
        <taxon>Methylobacterium</taxon>
    </lineage>
</organism>
<evidence type="ECO:0000313" key="3">
    <source>
        <dbReference type="Proteomes" id="UP001407347"/>
    </source>
</evidence>
<feature type="compositionally biased region" description="Basic and acidic residues" evidence="1">
    <location>
        <begin position="170"/>
        <end position="200"/>
    </location>
</feature>
<accession>A0ABU9ZT54</accession>
<evidence type="ECO:0000313" key="2">
    <source>
        <dbReference type="EMBL" id="MEN3234694.1"/>
    </source>
</evidence>
<feature type="compositionally biased region" description="Pro residues" evidence="1">
    <location>
        <begin position="148"/>
        <end position="157"/>
    </location>
</feature>
<feature type="compositionally biased region" description="Basic and acidic residues" evidence="1">
    <location>
        <begin position="42"/>
        <end position="52"/>
    </location>
</feature>
<proteinExistence type="predicted"/>
<protein>
    <recommendedName>
        <fullName evidence="4">DUF551 domain-containing protein</fullName>
    </recommendedName>
</protein>
<comment type="caution">
    <text evidence="2">The sequence shown here is derived from an EMBL/GenBank/DDBJ whole genome shotgun (WGS) entry which is preliminary data.</text>
</comment>
<evidence type="ECO:0000256" key="1">
    <source>
        <dbReference type="SAM" id="MobiDB-lite"/>
    </source>
</evidence>
<keyword evidence="3" id="KW-1185">Reference proteome</keyword>
<name>A0ABU9ZT54_9HYPH</name>